<dbReference type="PRINTS" id="PR00080">
    <property type="entry name" value="SDRFAMILY"/>
</dbReference>
<dbReference type="GO" id="GO:0016491">
    <property type="term" value="F:oxidoreductase activity"/>
    <property type="evidence" value="ECO:0007669"/>
    <property type="project" value="UniProtKB-KW"/>
</dbReference>
<dbReference type="EMBL" id="KV440981">
    <property type="protein sequence ID" value="OAD73517.1"/>
    <property type="molecule type" value="Genomic_DNA"/>
</dbReference>
<dbReference type="InterPro" id="IPR051468">
    <property type="entry name" value="Fungal_SecMetab_SDRs"/>
</dbReference>
<dbReference type="OrthoDB" id="9876299at2759"/>
<dbReference type="Pfam" id="PF00106">
    <property type="entry name" value="adh_short"/>
    <property type="match status" value="1"/>
</dbReference>
<protein>
    <submittedName>
        <fullName evidence="5">Uncharacterized protein</fullName>
    </submittedName>
</protein>
<dbReference type="InParanoid" id="A0A162PJR4"/>
<evidence type="ECO:0000256" key="3">
    <source>
        <dbReference type="ARBA" id="ARBA00023002"/>
    </source>
</evidence>
<dbReference type="FunCoup" id="A0A162PJR4">
    <property type="interactions" value="127"/>
</dbReference>
<dbReference type="PANTHER" id="PTHR43544">
    <property type="entry name" value="SHORT-CHAIN DEHYDROGENASE/REDUCTASE"/>
    <property type="match status" value="1"/>
</dbReference>
<dbReference type="InterPro" id="IPR036291">
    <property type="entry name" value="NAD(P)-bd_dom_sf"/>
</dbReference>
<name>A0A162PJR4_PHYB8</name>
<evidence type="ECO:0000256" key="1">
    <source>
        <dbReference type="ARBA" id="ARBA00006484"/>
    </source>
</evidence>
<organism evidence="5 6">
    <name type="scientific">Phycomyces blakesleeanus (strain ATCC 8743b / DSM 1359 / FGSC 10004 / NBRC 33097 / NRRL 1555)</name>
    <dbReference type="NCBI Taxonomy" id="763407"/>
    <lineage>
        <taxon>Eukaryota</taxon>
        <taxon>Fungi</taxon>
        <taxon>Fungi incertae sedis</taxon>
        <taxon>Mucoromycota</taxon>
        <taxon>Mucoromycotina</taxon>
        <taxon>Mucoromycetes</taxon>
        <taxon>Mucorales</taxon>
        <taxon>Phycomycetaceae</taxon>
        <taxon>Phycomyces</taxon>
    </lineage>
</organism>
<dbReference type="Gene3D" id="3.40.50.720">
    <property type="entry name" value="NAD(P)-binding Rossmann-like Domain"/>
    <property type="match status" value="1"/>
</dbReference>
<dbReference type="RefSeq" id="XP_018291557.1">
    <property type="nucleotide sequence ID" value="XM_018435952.1"/>
</dbReference>
<dbReference type="PANTHER" id="PTHR43544:SF7">
    <property type="entry name" value="NADB-LER2"/>
    <property type="match status" value="1"/>
</dbReference>
<dbReference type="GeneID" id="28996858"/>
<gene>
    <name evidence="5" type="ORF">PHYBLDRAFT_168867</name>
</gene>
<evidence type="ECO:0000256" key="2">
    <source>
        <dbReference type="ARBA" id="ARBA00022857"/>
    </source>
</evidence>
<comment type="similarity">
    <text evidence="1 4">Belongs to the short-chain dehydrogenases/reductases (SDR) family.</text>
</comment>
<dbReference type="SUPFAM" id="SSF51735">
    <property type="entry name" value="NAD(P)-binding Rossmann-fold domains"/>
    <property type="match status" value="1"/>
</dbReference>
<dbReference type="AlphaFoldDB" id="A0A162PJR4"/>
<evidence type="ECO:0000313" key="5">
    <source>
        <dbReference type="EMBL" id="OAD73517.1"/>
    </source>
</evidence>
<dbReference type="VEuPathDB" id="FungiDB:PHYBLDRAFT_168867"/>
<evidence type="ECO:0000313" key="6">
    <source>
        <dbReference type="Proteomes" id="UP000077315"/>
    </source>
</evidence>
<dbReference type="PRINTS" id="PR00081">
    <property type="entry name" value="GDHRDH"/>
</dbReference>
<keyword evidence="6" id="KW-1185">Reference proteome</keyword>
<accession>A0A162PJR4</accession>
<dbReference type="GO" id="GO:0005737">
    <property type="term" value="C:cytoplasm"/>
    <property type="evidence" value="ECO:0007669"/>
    <property type="project" value="TreeGrafter"/>
</dbReference>
<keyword evidence="2" id="KW-0521">NADP</keyword>
<keyword evidence="3" id="KW-0560">Oxidoreductase</keyword>
<proteinExistence type="inferred from homology"/>
<reference evidence="6" key="1">
    <citation type="submission" date="2015-06" db="EMBL/GenBank/DDBJ databases">
        <title>Expansion of signal transduction pathways in fungi by whole-genome duplication.</title>
        <authorList>
            <consortium name="DOE Joint Genome Institute"/>
            <person name="Corrochano L.M."/>
            <person name="Kuo A."/>
            <person name="Marcet-Houben M."/>
            <person name="Polaino S."/>
            <person name="Salamov A."/>
            <person name="Villalobos J.M."/>
            <person name="Alvarez M.I."/>
            <person name="Avalos J."/>
            <person name="Benito E.P."/>
            <person name="Benoit I."/>
            <person name="Burger G."/>
            <person name="Camino L.P."/>
            <person name="Canovas D."/>
            <person name="Cerda-Olmedo E."/>
            <person name="Cheng J.-F."/>
            <person name="Dominguez A."/>
            <person name="Elias M."/>
            <person name="Eslava A.P."/>
            <person name="Glaser F."/>
            <person name="Grimwood J."/>
            <person name="Gutierrez G."/>
            <person name="Heitman J."/>
            <person name="Henrissat B."/>
            <person name="Iturriaga E.A."/>
            <person name="Lang B.F."/>
            <person name="Lavin J.L."/>
            <person name="Lee S."/>
            <person name="Li W."/>
            <person name="Lindquist E."/>
            <person name="Lopez-Garcia S."/>
            <person name="Luque E.M."/>
            <person name="Marcos A.T."/>
            <person name="Martin J."/>
            <person name="McCluskey K."/>
            <person name="Medina H.R."/>
            <person name="Miralles-Duran A."/>
            <person name="Miyazaki A."/>
            <person name="Munoz-Torres E."/>
            <person name="Oguiza J.A."/>
            <person name="Ohm R."/>
            <person name="Olmedo M."/>
            <person name="Orejas M."/>
            <person name="Ortiz-Castellanos L."/>
            <person name="Pisabarro A.G."/>
            <person name="Rodriguez-Romero J."/>
            <person name="Ruiz-Herrera J."/>
            <person name="Ruiz-Vazquez R."/>
            <person name="Sanz C."/>
            <person name="Schackwitz W."/>
            <person name="Schmutz J."/>
            <person name="Shahriari M."/>
            <person name="Shelest E."/>
            <person name="Silva-Franco F."/>
            <person name="Soanes D."/>
            <person name="Syed K."/>
            <person name="Tagua V.G."/>
            <person name="Talbot N.J."/>
            <person name="Thon M."/>
            <person name="De vries R.P."/>
            <person name="Wiebenga A."/>
            <person name="Yadav J.S."/>
            <person name="Braun E.L."/>
            <person name="Baker S."/>
            <person name="Garre V."/>
            <person name="Horwitz B."/>
            <person name="Torres-Martinez S."/>
            <person name="Idnurm A."/>
            <person name="Herrera-Estrella A."/>
            <person name="Gabaldon T."/>
            <person name="Grigoriev I.V."/>
        </authorList>
    </citation>
    <scope>NUCLEOTIDE SEQUENCE [LARGE SCALE GENOMIC DNA]</scope>
    <source>
        <strain evidence="6">NRRL 1555(-)</strain>
    </source>
</reference>
<evidence type="ECO:0000256" key="4">
    <source>
        <dbReference type="RuleBase" id="RU000363"/>
    </source>
</evidence>
<dbReference type="Proteomes" id="UP000077315">
    <property type="component" value="Unassembled WGS sequence"/>
</dbReference>
<dbReference type="CDD" id="cd05325">
    <property type="entry name" value="carb_red_sniffer_like_SDR_c"/>
    <property type="match status" value="1"/>
</dbReference>
<sequence length="232" mass="24753">MTKTFVITGASRGLGLEFVKQLKSKGHTLFACVRNPNSSSELQALAGQNVHVIELDTINTESVAAAAQKIAELSPNGIDVLINNSGIIADRNDTVETSSGKSYLSVFETNVVGTSNVTQAILPLLRKGTDRRIINISSDFGSIASTEVATVPSYRISKAAENMLTKLFANHLKDESFVVVSIHPGWVQTDMGGSDATLTTPQSIGGILNQVEKLTTKDNGTFIDFQGASLPW</sequence>
<dbReference type="InterPro" id="IPR002347">
    <property type="entry name" value="SDR_fam"/>
</dbReference>